<dbReference type="PRINTS" id="PR00463">
    <property type="entry name" value="EP450I"/>
</dbReference>
<evidence type="ECO:0008006" key="11">
    <source>
        <dbReference type="Google" id="ProtNLM"/>
    </source>
</evidence>
<evidence type="ECO:0000256" key="1">
    <source>
        <dbReference type="ARBA" id="ARBA00001971"/>
    </source>
</evidence>
<comment type="cofactor">
    <cofactor evidence="1">
        <name>heme</name>
        <dbReference type="ChEBI" id="CHEBI:30413"/>
    </cofactor>
</comment>
<comment type="caution">
    <text evidence="9">The sequence shown here is derived from an EMBL/GenBank/DDBJ whole genome shotgun (WGS) entry which is preliminary data.</text>
</comment>
<dbReference type="CDD" id="cd11062">
    <property type="entry name" value="CYP58-like"/>
    <property type="match status" value="1"/>
</dbReference>
<evidence type="ECO:0000256" key="2">
    <source>
        <dbReference type="ARBA" id="ARBA00010617"/>
    </source>
</evidence>
<dbReference type="Proteomes" id="UP001595075">
    <property type="component" value="Unassembled WGS sequence"/>
</dbReference>
<evidence type="ECO:0000256" key="3">
    <source>
        <dbReference type="ARBA" id="ARBA00022723"/>
    </source>
</evidence>
<dbReference type="InterPro" id="IPR017972">
    <property type="entry name" value="Cyt_P450_CS"/>
</dbReference>
<dbReference type="PRINTS" id="PR00385">
    <property type="entry name" value="P450"/>
</dbReference>
<keyword evidence="5 7" id="KW-0408">Iron</keyword>
<protein>
    <recommendedName>
        <fullName evidence="11">Cytochrome P450</fullName>
    </recommendedName>
</protein>
<dbReference type="EMBL" id="JAZHXI010000012">
    <property type="protein sequence ID" value="KAL2065828.1"/>
    <property type="molecule type" value="Genomic_DNA"/>
</dbReference>
<evidence type="ECO:0000256" key="5">
    <source>
        <dbReference type="ARBA" id="ARBA00023004"/>
    </source>
</evidence>
<keyword evidence="6 7" id="KW-0503">Monooxygenase</keyword>
<dbReference type="PROSITE" id="PS00086">
    <property type="entry name" value="CYTOCHROME_P450"/>
    <property type="match status" value="1"/>
</dbReference>
<dbReference type="Pfam" id="PF00067">
    <property type="entry name" value="p450"/>
    <property type="match status" value="1"/>
</dbReference>
<organism evidence="9 10">
    <name type="scientific">Oculimacula yallundae</name>
    <dbReference type="NCBI Taxonomy" id="86028"/>
    <lineage>
        <taxon>Eukaryota</taxon>
        <taxon>Fungi</taxon>
        <taxon>Dikarya</taxon>
        <taxon>Ascomycota</taxon>
        <taxon>Pezizomycotina</taxon>
        <taxon>Leotiomycetes</taxon>
        <taxon>Helotiales</taxon>
        <taxon>Ploettnerulaceae</taxon>
        <taxon>Oculimacula</taxon>
    </lineage>
</organism>
<evidence type="ECO:0000256" key="6">
    <source>
        <dbReference type="ARBA" id="ARBA00023033"/>
    </source>
</evidence>
<evidence type="ECO:0000313" key="10">
    <source>
        <dbReference type="Proteomes" id="UP001595075"/>
    </source>
</evidence>
<keyword evidence="7" id="KW-0349">Heme</keyword>
<comment type="similarity">
    <text evidence="2 7">Belongs to the cytochrome P450 family.</text>
</comment>
<keyword evidence="3 7" id="KW-0479">Metal-binding</keyword>
<dbReference type="InterPro" id="IPR050121">
    <property type="entry name" value="Cytochrome_P450_monoxygenase"/>
</dbReference>
<evidence type="ECO:0000313" key="9">
    <source>
        <dbReference type="EMBL" id="KAL2065828.1"/>
    </source>
</evidence>
<dbReference type="PANTHER" id="PTHR24305">
    <property type="entry name" value="CYTOCHROME P450"/>
    <property type="match status" value="1"/>
</dbReference>
<dbReference type="PANTHER" id="PTHR24305:SF157">
    <property type="entry name" value="N-ACETYLTRYPTOPHAN 6-HYDROXYLASE IVOC-RELATED"/>
    <property type="match status" value="1"/>
</dbReference>
<proteinExistence type="inferred from homology"/>
<feature type="transmembrane region" description="Helical" evidence="8">
    <location>
        <begin position="12"/>
        <end position="33"/>
    </location>
</feature>
<reference evidence="9 10" key="1">
    <citation type="journal article" date="2024" name="Commun. Biol.">
        <title>Comparative genomic analysis of thermophilic fungi reveals convergent evolutionary adaptations and gene losses.</title>
        <authorList>
            <person name="Steindorff A.S."/>
            <person name="Aguilar-Pontes M.V."/>
            <person name="Robinson A.J."/>
            <person name="Andreopoulos B."/>
            <person name="LaButti K."/>
            <person name="Kuo A."/>
            <person name="Mondo S."/>
            <person name="Riley R."/>
            <person name="Otillar R."/>
            <person name="Haridas S."/>
            <person name="Lipzen A."/>
            <person name="Grimwood J."/>
            <person name="Schmutz J."/>
            <person name="Clum A."/>
            <person name="Reid I.D."/>
            <person name="Moisan M.C."/>
            <person name="Butler G."/>
            <person name="Nguyen T.T.M."/>
            <person name="Dewar K."/>
            <person name="Conant G."/>
            <person name="Drula E."/>
            <person name="Henrissat B."/>
            <person name="Hansel C."/>
            <person name="Singer S."/>
            <person name="Hutchinson M.I."/>
            <person name="de Vries R.P."/>
            <person name="Natvig D.O."/>
            <person name="Powell A.J."/>
            <person name="Tsang A."/>
            <person name="Grigoriev I.V."/>
        </authorList>
    </citation>
    <scope>NUCLEOTIDE SEQUENCE [LARGE SCALE GENOMIC DNA]</scope>
    <source>
        <strain evidence="9 10">CBS 494.80</strain>
    </source>
</reference>
<dbReference type="InterPro" id="IPR036396">
    <property type="entry name" value="Cyt_P450_sf"/>
</dbReference>
<evidence type="ECO:0000256" key="4">
    <source>
        <dbReference type="ARBA" id="ARBA00023002"/>
    </source>
</evidence>
<dbReference type="InterPro" id="IPR002401">
    <property type="entry name" value="Cyt_P450_E_grp-I"/>
</dbReference>
<keyword evidence="10" id="KW-1185">Reference proteome</keyword>
<evidence type="ECO:0000256" key="7">
    <source>
        <dbReference type="RuleBase" id="RU000461"/>
    </source>
</evidence>
<dbReference type="SUPFAM" id="SSF48264">
    <property type="entry name" value="Cytochrome P450"/>
    <property type="match status" value="1"/>
</dbReference>
<keyword evidence="8" id="KW-0472">Membrane</keyword>
<sequence length="523" mass="59248">MPFEMPSITMLAVFQVFGLYVVFLFGLAIYRLYFSPLAGFPGPKITALTGLYQFYYDVVKGGQYVWVIEEMHKKYGPIVRIRPDVLHMNDPESIDLIFGAPGKRRDKYKIAITGYASPNAALGTTHHELHRIRRTPMNPFFSKQNVRKLEPVLQRTLEKVLVRLERNSKTGEPMVTNLLYSATTSDIIWDYCFGKSQNNLDKEDFNEPFFAANHEAGKGYHFATWNPWLIPTLTAVPKRIALLLMPQLKTFIDLIEELSVRIADVRRDIKESGSSDAVGSTILHSLLRNPNLSAADLTDVRLNDEARILLGAGTDTTANTLAAITYHLLANPEILRKLREELITAIPDPSNEPPLAHIEALPYLTGVIQEGIRMHPGASVRQDRVAPDEDLFYEDRKSGKKWIIQRGTPVGMTAPLLGRNEHIYPDPLVFRPERFVENPRLDKYQLAFSRGSRRCLGMALAYSELYTILSGIFRKYDLYDGTGKQSGPTLELYQTGRDDVDMFADHVTPHVREESLGVRVIVR</sequence>
<keyword evidence="8" id="KW-1133">Transmembrane helix</keyword>
<keyword evidence="4 7" id="KW-0560">Oxidoreductase</keyword>
<dbReference type="Gene3D" id="1.10.630.10">
    <property type="entry name" value="Cytochrome P450"/>
    <property type="match status" value="1"/>
</dbReference>
<gene>
    <name evidence="9" type="ORF">VTL71DRAFT_3498</name>
</gene>
<evidence type="ECO:0000256" key="8">
    <source>
        <dbReference type="SAM" id="Phobius"/>
    </source>
</evidence>
<keyword evidence="8" id="KW-0812">Transmembrane</keyword>
<dbReference type="InterPro" id="IPR001128">
    <property type="entry name" value="Cyt_P450"/>
</dbReference>
<accession>A0ABR4C9H5</accession>
<name>A0ABR4C9H5_9HELO</name>